<dbReference type="PANTHER" id="PTHR43298:SF2">
    <property type="entry name" value="FMN_FAD EXPORTER YEEO-RELATED"/>
    <property type="match status" value="1"/>
</dbReference>
<keyword evidence="6" id="KW-0050">Antiport</keyword>
<dbReference type="PANTHER" id="PTHR43298">
    <property type="entry name" value="MULTIDRUG RESISTANCE PROTEIN NORM-RELATED"/>
    <property type="match status" value="1"/>
</dbReference>
<dbReference type="RefSeq" id="WP_249316391.1">
    <property type="nucleotide sequence ID" value="NZ_JACRSR010000003.1"/>
</dbReference>
<sequence>MSIMVKDRSFYKRLAFLAIPLALQNIITFGVGFADNLMVGSLGDLALSGVFLSNQVQNILHMLTTGLGSAMIVLAAQYWGKKDVSNTKNVVGIALKISVAVGLLCFALVMIMPEKILGLFTNDRAVIAEGLKYIKIVCFSYFFFCITNVLLASMRCVQSVKIGLAVSITTFVVNVFLNWVLIFGNLGAPKMGVAGAAAATLTARIMECIVAFVYVRFIDKKLVLRFKELIHTNLDLLKDFFHYGLPVMLGDVLWGIGTATQVAILGRLGPEVIAANTIANNIFQMLGVMVYGTANASSVIIGQTVGSGDYDRVKQYTKTLQVIFLCVGALSGLLLYLCKDLILSLGFQNITPEARQYAIQFITVLSITIVGTAYQMSALTGIVRAGGATHFVLINDLIFVWLVVIPSALLAAFVFHFPPVVVFACLKCDQILKCAVAVVKVNRFNWIKKLTREEEPKKVEAAG</sequence>
<evidence type="ECO:0000313" key="15">
    <source>
        <dbReference type="Proteomes" id="UP000623172"/>
    </source>
</evidence>
<evidence type="ECO:0000256" key="11">
    <source>
        <dbReference type="ARBA" id="ARBA00023136"/>
    </source>
</evidence>
<dbReference type="Pfam" id="PF01554">
    <property type="entry name" value="MatE"/>
    <property type="match status" value="2"/>
</dbReference>
<evidence type="ECO:0000256" key="2">
    <source>
        <dbReference type="ARBA" id="ARBA00004651"/>
    </source>
</evidence>
<accession>A0A926HR00</accession>
<keyword evidence="7" id="KW-1003">Cell membrane</keyword>
<feature type="transmembrane region" description="Helical" evidence="13">
    <location>
        <begin position="91"/>
        <end position="113"/>
    </location>
</feature>
<dbReference type="GO" id="GO:0015297">
    <property type="term" value="F:antiporter activity"/>
    <property type="evidence" value="ECO:0007669"/>
    <property type="project" value="UniProtKB-KW"/>
</dbReference>
<dbReference type="GO" id="GO:0006811">
    <property type="term" value="P:monoatomic ion transport"/>
    <property type="evidence" value="ECO:0007669"/>
    <property type="project" value="UniProtKB-KW"/>
</dbReference>
<keyword evidence="15" id="KW-1185">Reference proteome</keyword>
<keyword evidence="5" id="KW-0813">Transport</keyword>
<evidence type="ECO:0000256" key="9">
    <source>
        <dbReference type="ARBA" id="ARBA00022989"/>
    </source>
</evidence>
<protein>
    <recommendedName>
        <fullName evidence="4">Probable multidrug resistance protein NorM</fullName>
    </recommendedName>
    <alternativeName>
        <fullName evidence="12">Multidrug-efflux transporter</fullName>
    </alternativeName>
</protein>
<keyword evidence="8 13" id="KW-0812">Transmembrane</keyword>
<dbReference type="CDD" id="cd13134">
    <property type="entry name" value="MATE_like_8"/>
    <property type="match status" value="1"/>
</dbReference>
<proteinExistence type="inferred from homology"/>
<dbReference type="AlphaFoldDB" id="A0A926HR00"/>
<keyword evidence="10" id="KW-0406">Ion transport</keyword>
<dbReference type="EMBL" id="JACRSR010000003">
    <property type="protein sequence ID" value="MBC8531771.1"/>
    <property type="molecule type" value="Genomic_DNA"/>
</dbReference>
<dbReference type="InterPro" id="IPR050222">
    <property type="entry name" value="MATE_MdtK"/>
</dbReference>
<feature type="transmembrane region" description="Helical" evidence="13">
    <location>
        <begin position="163"/>
        <end position="182"/>
    </location>
</feature>
<reference evidence="14" key="1">
    <citation type="submission" date="2020-08" db="EMBL/GenBank/DDBJ databases">
        <title>Genome public.</title>
        <authorList>
            <person name="Liu C."/>
            <person name="Sun Q."/>
        </authorList>
    </citation>
    <scope>NUCLEOTIDE SEQUENCE</scope>
    <source>
        <strain evidence="14">NSJ-53</strain>
    </source>
</reference>
<dbReference type="NCBIfam" id="TIGR00797">
    <property type="entry name" value="matE"/>
    <property type="match status" value="1"/>
</dbReference>
<organism evidence="14 15">
    <name type="scientific">Gehongia tenuis</name>
    <dbReference type="NCBI Taxonomy" id="2763655"/>
    <lineage>
        <taxon>Bacteria</taxon>
        <taxon>Bacillati</taxon>
        <taxon>Bacillota</taxon>
        <taxon>Clostridia</taxon>
        <taxon>Christensenellales</taxon>
        <taxon>Christensenellaceae</taxon>
        <taxon>Gehongia</taxon>
    </lineage>
</organism>
<comment type="caution">
    <text evidence="14">The sequence shown here is derived from an EMBL/GenBank/DDBJ whole genome shotgun (WGS) entry which is preliminary data.</text>
</comment>
<dbReference type="Proteomes" id="UP000623172">
    <property type="component" value="Unassembled WGS sequence"/>
</dbReference>
<keyword evidence="11 13" id="KW-0472">Membrane</keyword>
<comment type="similarity">
    <text evidence="3">Belongs to the multi antimicrobial extrusion (MATE) (TC 2.A.66.1) family.</text>
</comment>
<evidence type="ECO:0000256" key="8">
    <source>
        <dbReference type="ARBA" id="ARBA00022692"/>
    </source>
</evidence>
<comment type="function">
    <text evidence="1">Multidrug efflux pump.</text>
</comment>
<evidence type="ECO:0000256" key="10">
    <source>
        <dbReference type="ARBA" id="ARBA00023065"/>
    </source>
</evidence>
<feature type="transmembrane region" description="Helical" evidence="13">
    <location>
        <begin position="194"/>
        <end position="217"/>
    </location>
</feature>
<evidence type="ECO:0000256" key="4">
    <source>
        <dbReference type="ARBA" id="ARBA00020268"/>
    </source>
</evidence>
<dbReference type="InterPro" id="IPR002528">
    <property type="entry name" value="MATE_fam"/>
</dbReference>
<evidence type="ECO:0000313" key="14">
    <source>
        <dbReference type="EMBL" id="MBC8531771.1"/>
    </source>
</evidence>
<evidence type="ECO:0000256" key="1">
    <source>
        <dbReference type="ARBA" id="ARBA00003408"/>
    </source>
</evidence>
<evidence type="ECO:0000256" key="7">
    <source>
        <dbReference type="ARBA" id="ARBA00022475"/>
    </source>
</evidence>
<gene>
    <name evidence="14" type="ORF">H8696_07905</name>
</gene>
<dbReference type="GO" id="GO:0005886">
    <property type="term" value="C:plasma membrane"/>
    <property type="evidence" value="ECO:0007669"/>
    <property type="project" value="UniProtKB-SubCell"/>
</dbReference>
<name>A0A926HR00_9FIRM</name>
<feature type="transmembrane region" description="Helical" evidence="13">
    <location>
        <begin position="397"/>
        <end position="417"/>
    </location>
</feature>
<dbReference type="PIRSF" id="PIRSF006603">
    <property type="entry name" value="DinF"/>
    <property type="match status" value="1"/>
</dbReference>
<dbReference type="GO" id="GO:0042910">
    <property type="term" value="F:xenobiotic transmembrane transporter activity"/>
    <property type="evidence" value="ECO:0007669"/>
    <property type="project" value="InterPro"/>
</dbReference>
<evidence type="ECO:0000256" key="12">
    <source>
        <dbReference type="ARBA" id="ARBA00031636"/>
    </source>
</evidence>
<evidence type="ECO:0000256" key="6">
    <source>
        <dbReference type="ARBA" id="ARBA00022449"/>
    </source>
</evidence>
<comment type="subcellular location">
    <subcellularLocation>
        <location evidence="2">Cell membrane</location>
        <topology evidence="2">Multi-pass membrane protein</topology>
    </subcellularLocation>
</comment>
<dbReference type="InterPro" id="IPR048279">
    <property type="entry name" value="MdtK-like"/>
</dbReference>
<feature type="transmembrane region" description="Helical" evidence="13">
    <location>
        <begin position="357"/>
        <end position="376"/>
    </location>
</feature>
<keyword evidence="9 13" id="KW-1133">Transmembrane helix</keyword>
<evidence type="ECO:0000256" key="5">
    <source>
        <dbReference type="ARBA" id="ARBA00022448"/>
    </source>
</evidence>
<feature type="transmembrane region" description="Helical" evidence="13">
    <location>
        <begin position="319"/>
        <end position="337"/>
    </location>
</feature>
<evidence type="ECO:0000256" key="3">
    <source>
        <dbReference type="ARBA" id="ARBA00010199"/>
    </source>
</evidence>
<feature type="transmembrane region" description="Helical" evidence="13">
    <location>
        <begin position="58"/>
        <end position="79"/>
    </location>
</feature>
<feature type="transmembrane region" description="Helical" evidence="13">
    <location>
        <begin position="133"/>
        <end position="151"/>
    </location>
</feature>
<evidence type="ECO:0000256" key="13">
    <source>
        <dbReference type="SAM" id="Phobius"/>
    </source>
</evidence>